<dbReference type="Pfam" id="PF16518">
    <property type="entry name" value="GrlR"/>
    <property type="match status" value="1"/>
</dbReference>
<accession>A0A5I1ZL62</accession>
<sequence length="107" mass="11773">MKDGIYHVAFSSNKGAVGEGIIVVCCGVINGGDVGFVYQGKMERPEVSLKVTRYHDDIPSVLGMESDYELVMRYSNETEGQYMLGGYAKEHPELTIEACASYLMPLI</sequence>
<reference evidence="1" key="1">
    <citation type="submission" date="2018-05" db="EMBL/GenBank/DDBJ databases">
        <authorList>
            <person name="Ashton P.M."/>
            <person name="Dallman T."/>
            <person name="Nair S."/>
            <person name="De Pinna E."/>
            <person name="Peters T."/>
            <person name="Grant K."/>
        </authorList>
    </citation>
    <scope>NUCLEOTIDE SEQUENCE</scope>
    <source>
        <strain evidence="1">271128</strain>
    </source>
</reference>
<dbReference type="EMBL" id="AAGQQG010000008">
    <property type="protein sequence ID" value="EBQ9435978.1"/>
    <property type="molecule type" value="Genomic_DNA"/>
</dbReference>
<organism evidence="1">
    <name type="scientific">Salmonella enterica subsp. enterica serovar Chester</name>
    <dbReference type="NCBI Taxonomy" id="149386"/>
    <lineage>
        <taxon>Bacteria</taxon>
        <taxon>Pseudomonadati</taxon>
        <taxon>Pseudomonadota</taxon>
        <taxon>Gammaproteobacteria</taxon>
        <taxon>Enterobacterales</taxon>
        <taxon>Enterobacteriaceae</taxon>
        <taxon>Salmonella</taxon>
    </lineage>
</organism>
<dbReference type="InterPro" id="IPR032417">
    <property type="entry name" value="GrlR"/>
</dbReference>
<gene>
    <name evidence="1" type="ORF">DLR56_13505</name>
</gene>
<dbReference type="RefSeq" id="WP_079962169.1">
    <property type="nucleotide sequence ID" value="NZ_MZBV01000015.1"/>
</dbReference>
<name>A0A5I1ZL62_SALET</name>
<proteinExistence type="predicted"/>
<dbReference type="InterPro" id="IPR043019">
    <property type="entry name" value="GrlR_sf"/>
</dbReference>
<dbReference type="AlphaFoldDB" id="A0A5I1ZL62"/>
<evidence type="ECO:0000313" key="1">
    <source>
        <dbReference type="EMBL" id="EBQ9435978.1"/>
    </source>
</evidence>
<protein>
    <submittedName>
        <fullName evidence="1">Nucleoside transporter</fullName>
    </submittedName>
</protein>
<dbReference type="Gene3D" id="2.40.128.380">
    <property type="entry name" value="T3SS negative regulator GrlR"/>
    <property type="match status" value="1"/>
</dbReference>
<comment type="caution">
    <text evidence="1">The sequence shown here is derived from an EMBL/GenBank/DDBJ whole genome shotgun (WGS) entry which is preliminary data.</text>
</comment>